<dbReference type="SUPFAM" id="SSF49354">
    <property type="entry name" value="PapD-like"/>
    <property type="match status" value="1"/>
</dbReference>
<keyword evidence="3 7" id="KW-0206">Cytoskeleton</keyword>
<dbReference type="InterPro" id="IPR000535">
    <property type="entry name" value="MSP_dom"/>
</dbReference>
<dbReference type="GO" id="GO:0005856">
    <property type="term" value="C:cytoskeleton"/>
    <property type="evidence" value="ECO:0007669"/>
    <property type="project" value="UniProtKB-SubCell"/>
</dbReference>
<name>A0A077Z0Z2_TRITR</name>
<dbReference type="AlphaFoldDB" id="A0A077Z0Z2"/>
<evidence type="ECO:0000256" key="7">
    <source>
        <dbReference type="RuleBase" id="RU003425"/>
    </source>
</evidence>
<dbReference type="InterPro" id="IPR008962">
    <property type="entry name" value="PapD-like_sf"/>
</dbReference>
<dbReference type="InterPro" id="IPR013783">
    <property type="entry name" value="Ig-like_fold"/>
</dbReference>
<dbReference type="OrthoDB" id="10271247at2759"/>
<keyword evidence="4" id="KW-0966">Cell projection</keyword>
<comment type="subcellular location">
    <subcellularLocation>
        <location evidence="6">Cell projection</location>
        <location evidence="6">Pseudopodium</location>
    </subcellularLocation>
    <subcellularLocation>
        <location evidence="1">Cytoplasm</location>
        <location evidence="1">Cytoskeleton</location>
    </subcellularLocation>
</comment>
<accession>A0A077Z0Z2</accession>
<reference evidence="9" key="1">
    <citation type="submission" date="2014-01" db="EMBL/GenBank/DDBJ databases">
        <authorList>
            <person name="Aslett M."/>
        </authorList>
    </citation>
    <scope>NUCLEOTIDE SEQUENCE</scope>
</reference>
<evidence type="ECO:0000259" key="8">
    <source>
        <dbReference type="PROSITE" id="PS50202"/>
    </source>
</evidence>
<sequence>MANHLTLPPNIDTTPADEIWLNGPCLITQSTSLQLINQGSKRLMWRIYADARNRYLVRPKKGVLKAKEKFNLFVLCYPFPFRPDSPNTDTLTIEWTEATENHDHFDEDWFTKSRVARRKNINVSFNP</sequence>
<evidence type="ECO:0000256" key="4">
    <source>
        <dbReference type="ARBA" id="ARBA00023273"/>
    </source>
</evidence>
<dbReference type="Proteomes" id="UP000030665">
    <property type="component" value="Unassembled WGS sequence"/>
</dbReference>
<evidence type="ECO:0000313" key="10">
    <source>
        <dbReference type="Proteomes" id="UP000030665"/>
    </source>
</evidence>
<reference evidence="9" key="2">
    <citation type="submission" date="2014-03" db="EMBL/GenBank/DDBJ databases">
        <title>The whipworm genome and dual-species transcriptomics of an intimate host-pathogen interaction.</title>
        <authorList>
            <person name="Foth B.J."/>
            <person name="Tsai I.J."/>
            <person name="Reid A.J."/>
            <person name="Bancroft A.J."/>
            <person name="Nichol S."/>
            <person name="Tracey A."/>
            <person name="Holroyd N."/>
            <person name="Cotton J.A."/>
            <person name="Stanley E.J."/>
            <person name="Zarowiecki M."/>
            <person name="Liu J.Z."/>
            <person name="Huckvale T."/>
            <person name="Cooper P.J."/>
            <person name="Grencis R.K."/>
            <person name="Berriman M."/>
        </authorList>
    </citation>
    <scope>NUCLEOTIDE SEQUENCE [LARGE SCALE GENOMIC DNA]</scope>
</reference>
<dbReference type="PANTHER" id="PTHR22920:SF7">
    <property type="entry name" value="MSP DOMAIN-CONTAINING PROTEIN-RELATED"/>
    <property type="match status" value="1"/>
</dbReference>
<dbReference type="InterPro" id="IPR051155">
    <property type="entry name" value="Nematode_MSP"/>
</dbReference>
<evidence type="ECO:0000256" key="1">
    <source>
        <dbReference type="ARBA" id="ARBA00004245"/>
    </source>
</evidence>
<proteinExistence type="predicted"/>
<dbReference type="EMBL" id="HG805818">
    <property type="protein sequence ID" value="CDW52270.1"/>
    <property type="molecule type" value="Genomic_DNA"/>
</dbReference>
<gene>
    <name evidence="9" type="ORF">TTRE_0000052901</name>
</gene>
<keyword evidence="10" id="KW-1185">Reference proteome</keyword>
<dbReference type="PANTHER" id="PTHR22920">
    <property type="entry name" value="MAJOR SPERM PROTEIN"/>
    <property type="match status" value="1"/>
</dbReference>
<keyword evidence="2" id="KW-0963">Cytoplasm</keyword>
<dbReference type="PROSITE" id="PS50202">
    <property type="entry name" value="MSP"/>
    <property type="match status" value="1"/>
</dbReference>
<evidence type="ECO:0000256" key="6">
    <source>
        <dbReference type="ARBA" id="ARBA00037818"/>
    </source>
</evidence>
<comment type="function">
    <text evidence="5 7">Central component in molecular interactions underlying sperm crawling. Forms an extensive filament system that extends from sperm villipoda, along the leading edge of the pseudopod.</text>
</comment>
<evidence type="ECO:0000256" key="5">
    <source>
        <dbReference type="ARBA" id="ARBA00037744"/>
    </source>
</evidence>
<evidence type="ECO:0000313" key="9">
    <source>
        <dbReference type="EMBL" id="CDW52270.1"/>
    </source>
</evidence>
<evidence type="ECO:0000256" key="3">
    <source>
        <dbReference type="ARBA" id="ARBA00023212"/>
    </source>
</evidence>
<evidence type="ECO:0000256" key="2">
    <source>
        <dbReference type="ARBA" id="ARBA00022490"/>
    </source>
</evidence>
<dbReference type="STRING" id="36087.A0A077Z0Z2"/>
<feature type="domain" description="MSP" evidence="8">
    <location>
        <begin position="10"/>
        <end position="126"/>
    </location>
</feature>
<protein>
    <recommendedName>
        <fullName evidence="7">Major sperm protein</fullName>
    </recommendedName>
</protein>
<dbReference type="Pfam" id="PF00635">
    <property type="entry name" value="Motile_Sperm"/>
    <property type="match status" value="1"/>
</dbReference>
<dbReference type="GO" id="GO:0031143">
    <property type="term" value="C:pseudopodium"/>
    <property type="evidence" value="ECO:0007669"/>
    <property type="project" value="UniProtKB-SubCell"/>
</dbReference>
<organism evidence="9 10">
    <name type="scientific">Trichuris trichiura</name>
    <name type="common">Whipworm</name>
    <name type="synonym">Trichocephalus trichiurus</name>
    <dbReference type="NCBI Taxonomy" id="36087"/>
    <lineage>
        <taxon>Eukaryota</taxon>
        <taxon>Metazoa</taxon>
        <taxon>Ecdysozoa</taxon>
        <taxon>Nematoda</taxon>
        <taxon>Enoplea</taxon>
        <taxon>Dorylaimia</taxon>
        <taxon>Trichinellida</taxon>
        <taxon>Trichuridae</taxon>
        <taxon>Trichuris</taxon>
    </lineage>
</organism>
<dbReference type="Gene3D" id="2.60.40.10">
    <property type="entry name" value="Immunoglobulins"/>
    <property type="match status" value="1"/>
</dbReference>